<comment type="catalytic activity">
    <reaction evidence="1">
        <text>ATP + protein L-histidine = ADP + protein N-phospho-L-histidine.</text>
        <dbReference type="EC" id="2.7.13.3"/>
    </reaction>
</comment>
<dbReference type="InterPro" id="IPR004358">
    <property type="entry name" value="Sig_transdc_His_kin-like_C"/>
</dbReference>
<gene>
    <name evidence="18" type="ORF">KCG35_07860</name>
</gene>
<dbReference type="Gene3D" id="1.10.287.130">
    <property type="match status" value="1"/>
</dbReference>
<feature type="transmembrane region" description="Helical" evidence="14">
    <location>
        <begin position="242"/>
        <end position="261"/>
    </location>
</feature>
<name>A0ABS5ZB35_9GAMM</name>
<comment type="caution">
    <text evidence="18">The sequence shown here is derived from an EMBL/GenBank/DDBJ whole genome shotgun (WGS) entry which is preliminary data.</text>
</comment>
<evidence type="ECO:0000256" key="13">
    <source>
        <dbReference type="PROSITE-ProRule" id="PRU00169"/>
    </source>
</evidence>
<dbReference type="PANTHER" id="PTHR45339">
    <property type="entry name" value="HYBRID SIGNAL TRANSDUCTION HISTIDINE KINASE J"/>
    <property type="match status" value="1"/>
</dbReference>
<protein>
    <recommendedName>
        <fullName evidence="3">histidine kinase</fullName>
        <ecNumber evidence="3">2.7.13.3</ecNumber>
    </recommendedName>
</protein>
<evidence type="ECO:0000256" key="10">
    <source>
        <dbReference type="ARBA" id="ARBA00023012"/>
    </source>
</evidence>
<dbReference type="Gene3D" id="1.20.120.160">
    <property type="entry name" value="HPT domain"/>
    <property type="match status" value="1"/>
</dbReference>
<dbReference type="Pfam" id="PF00512">
    <property type="entry name" value="HisKA"/>
    <property type="match status" value="1"/>
</dbReference>
<dbReference type="Gene3D" id="3.30.565.10">
    <property type="entry name" value="Histidine kinase-like ATPase, C-terminal domain"/>
    <property type="match status" value="1"/>
</dbReference>
<dbReference type="Proteomes" id="UP000690515">
    <property type="component" value="Unassembled WGS sequence"/>
</dbReference>
<dbReference type="SMART" id="SM00387">
    <property type="entry name" value="HATPase_c"/>
    <property type="match status" value="1"/>
</dbReference>
<evidence type="ECO:0000256" key="2">
    <source>
        <dbReference type="ARBA" id="ARBA00004651"/>
    </source>
</evidence>
<dbReference type="Gene3D" id="3.40.50.2300">
    <property type="match status" value="2"/>
</dbReference>
<dbReference type="InterPro" id="IPR003594">
    <property type="entry name" value="HATPase_dom"/>
</dbReference>
<keyword evidence="11 14" id="KW-0472">Membrane</keyword>
<evidence type="ECO:0000259" key="15">
    <source>
        <dbReference type="PROSITE" id="PS50109"/>
    </source>
</evidence>
<dbReference type="InterPro" id="IPR005467">
    <property type="entry name" value="His_kinase_dom"/>
</dbReference>
<dbReference type="Pfam" id="PF00072">
    <property type="entry name" value="Response_reg"/>
    <property type="match status" value="2"/>
</dbReference>
<evidence type="ECO:0000256" key="4">
    <source>
        <dbReference type="ARBA" id="ARBA00022475"/>
    </source>
</evidence>
<keyword evidence="8" id="KW-0067">ATP-binding</keyword>
<dbReference type="PROSITE" id="PS50894">
    <property type="entry name" value="HPT"/>
    <property type="match status" value="1"/>
</dbReference>
<evidence type="ECO:0000256" key="6">
    <source>
        <dbReference type="ARBA" id="ARBA00022692"/>
    </source>
</evidence>
<keyword evidence="5 13" id="KW-0597">Phosphoprotein</keyword>
<sequence>MKLLYASLLIVTLVATGFHIYSHKSSHWHNKQIEELLGLERNIAELTTQIVLIRSSNFSHKVTYSLSLEDFNKRLRSYLRAAPASFYFADDSRLQFKQLSSSLSALSEDFAAYLSLVDELTHATLQIHQLNQQYLRKNYELSIHASEIEGLMLVYQLEHQMNIKQAIDRKIAFLEAISREEKFTAWQRSLTVFLQYARFISKNGVTADRFLDRLMTNKSFKSLLDRIAYHEKEIYNNQRHEVITFMLFFLAIFISIITIIYSKNKGLQKQTLLAKRAAQAKSEFMANMSHEIRTPMNAIIGFTGLALPLASDIKLRDYLERIRTASDALLMLINDILDFSKIEAGKLNIEQVAFDLNERLDVLCGMFSDISASKKIEMVVHNATHLDKWLRGDPLRLSQILINLTSNAIKFTENGQILVLVKCLKFEGDSNQIAWLQFEIKDTGIGISEEHQQRLFEAFNQGDNSTTRNYGGTGLGLTICKQLTELMGGEVEVKSQLGKGSTFIVRLPFELVESPCDTAFYHMVGLVKGCKVLILDDDPNFAEVVIDILKHFGVHSYYDSSGLAALDRLTNEHTDIDVLLVDWGMPEMNGVDFLHALKERLPEFNKPIIIMSVYERIEYIGQKQTALNCSCLPKPFSSIALLKALIHALQLEHFLELPHADKENYDGLFGKRVLLVEDNKVNQLLASKLLRNVGIITDAVDNGEEAFIKLQTQFYDAVLMDIQMPVMDGYQATQQIRNHFSKDALPIIAMTANAMEGDREKSLAMGMNDYLTKPIQKEVLYRCLLHWLTTTDSREKAFSELHYPDGIKATKYTLNEENQEILNERKDILPRKEHLQLVSVENKALRSLVQPSLALLNIDDAMARLDGDCAMYCSLLELFSEDFSIAPTQLKNLVKQKNYNEALALAHSIKGVAANISAQRLYRLTESIERQLKEESPNLTTLLNAFQVCHQQTMEAVQSYTASVANA</sequence>
<keyword evidence="9 14" id="KW-1133">Transmembrane helix</keyword>
<dbReference type="InterPro" id="IPR003661">
    <property type="entry name" value="HisK_dim/P_dom"/>
</dbReference>
<evidence type="ECO:0000259" key="16">
    <source>
        <dbReference type="PROSITE" id="PS50110"/>
    </source>
</evidence>
<keyword evidence="4" id="KW-1003">Cell membrane</keyword>
<dbReference type="SMART" id="SM00388">
    <property type="entry name" value="HisKA"/>
    <property type="match status" value="1"/>
</dbReference>
<evidence type="ECO:0000256" key="7">
    <source>
        <dbReference type="ARBA" id="ARBA00022741"/>
    </source>
</evidence>
<feature type="domain" description="Response regulatory" evidence="16">
    <location>
        <begin position="531"/>
        <end position="649"/>
    </location>
</feature>
<evidence type="ECO:0000256" key="14">
    <source>
        <dbReference type="SAM" id="Phobius"/>
    </source>
</evidence>
<dbReference type="InterPro" id="IPR036890">
    <property type="entry name" value="HATPase_C_sf"/>
</dbReference>
<dbReference type="InterPro" id="IPR001789">
    <property type="entry name" value="Sig_transdc_resp-reg_receiver"/>
</dbReference>
<dbReference type="CDD" id="cd00156">
    <property type="entry name" value="REC"/>
    <property type="match status" value="1"/>
</dbReference>
<keyword evidence="7" id="KW-0547">Nucleotide-binding</keyword>
<dbReference type="CDD" id="cd00082">
    <property type="entry name" value="HisKA"/>
    <property type="match status" value="1"/>
</dbReference>
<proteinExistence type="predicted"/>
<dbReference type="SUPFAM" id="SSF52172">
    <property type="entry name" value="CheY-like"/>
    <property type="match status" value="2"/>
</dbReference>
<comment type="subcellular location">
    <subcellularLocation>
        <location evidence="2">Cell membrane</location>
        <topology evidence="2">Multi-pass membrane protein</topology>
    </subcellularLocation>
</comment>
<dbReference type="RefSeq" id="WP_215819137.1">
    <property type="nucleotide sequence ID" value="NZ_JAGSOY010000013.1"/>
</dbReference>
<evidence type="ECO:0000256" key="3">
    <source>
        <dbReference type="ARBA" id="ARBA00012438"/>
    </source>
</evidence>
<dbReference type="Pfam" id="PF02518">
    <property type="entry name" value="HATPase_c"/>
    <property type="match status" value="1"/>
</dbReference>
<evidence type="ECO:0000256" key="8">
    <source>
        <dbReference type="ARBA" id="ARBA00022840"/>
    </source>
</evidence>
<evidence type="ECO:0000313" key="18">
    <source>
        <dbReference type="EMBL" id="MBU2710973.1"/>
    </source>
</evidence>
<dbReference type="PROSITE" id="PS50109">
    <property type="entry name" value="HIS_KIN"/>
    <property type="match status" value="1"/>
</dbReference>
<feature type="modified residue" description="4-aspartylphosphate" evidence="13">
    <location>
        <position position="721"/>
    </location>
</feature>
<reference evidence="18 19" key="1">
    <citation type="submission" date="2021-04" db="EMBL/GenBank/DDBJ databases">
        <authorList>
            <person name="Pira H."/>
            <person name="Risdian C."/>
            <person name="Wink J."/>
        </authorList>
    </citation>
    <scope>NUCLEOTIDE SEQUENCE [LARGE SCALE GENOMIC DNA]</scope>
    <source>
        <strain evidence="18 19">WH53</strain>
    </source>
</reference>
<dbReference type="SUPFAM" id="SSF47384">
    <property type="entry name" value="Homodimeric domain of signal transducing histidine kinase"/>
    <property type="match status" value="1"/>
</dbReference>
<evidence type="ECO:0000256" key="1">
    <source>
        <dbReference type="ARBA" id="ARBA00000085"/>
    </source>
</evidence>
<evidence type="ECO:0000256" key="5">
    <source>
        <dbReference type="ARBA" id="ARBA00022553"/>
    </source>
</evidence>
<accession>A0ABS5ZB35</accession>
<dbReference type="CDD" id="cd00088">
    <property type="entry name" value="HPT"/>
    <property type="match status" value="1"/>
</dbReference>
<dbReference type="CDD" id="cd17546">
    <property type="entry name" value="REC_hyHK_CKI1_RcsC-like"/>
    <property type="match status" value="1"/>
</dbReference>
<feature type="domain" description="Histidine kinase" evidence="15">
    <location>
        <begin position="287"/>
        <end position="511"/>
    </location>
</feature>
<feature type="domain" description="Response regulatory" evidence="16">
    <location>
        <begin position="672"/>
        <end position="788"/>
    </location>
</feature>
<keyword evidence="10" id="KW-0902">Two-component regulatory system</keyword>
<keyword evidence="6 14" id="KW-0812">Transmembrane</keyword>
<feature type="modified residue" description="4-aspartylphosphate" evidence="13">
    <location>
        <position position="582"/>
    </location>
</feature>
<dbReference type="SUPFAM" id="SSF55874">
    <property type="entry name" value="ATPase domain of HSP90 chaperone/DNA topoisomerase II/histidine kinase"/>
    <property type="match status" value="1"/>
</dbReference>
<dbReference type="InterPro" id="IPR036097">
    <property type="entry name" value="HisK_dim/P_sf"/>
</dbReference>
<feature type="modified residue" description="Phosphohistidine" evidence="12">
    <location>
        <position position="907"/>
    </location>
</feature>
<dbReference type="EC" id="2.7.13.3" evidence="3"/>
<feature type="domain" description="HPt" evidence="17">
    <location>
        <begin position="868"/>
        <end position="960"/>
    </location>
</feature>
<dbReference type="InterPro" id="IPR008207">
    <property type="entry name" value="Sig_transdc_His_kin_Hpt_dom"/>
</dbReference>
<dbReference type="PANTHER" id="PTHR45339:SF1">
    <property type="entry name" value="HYBRID SIGNAL TRANSDUCTION HISTIDINE KINASE J"/>
    <property type="match status" value="1"/>
</dbReference>
<keyword evidence="19" id="KW-1185">Reference proteome</keyword>
<evidence type="ECO:0000313" key="19">
    <source>
        <dbReference type="Proteomes" id="UP000690515"/>
    </source>
</evidence>
<dbReference type="InterPro" id="IPR036641">
    <property type="entry name" value="HPT_dom_sf"/>
</dbReference>
<dbReference type="InterPro" id="IPR011006">
    <property type="entry name" value="CheY-like_superfamily"/>
</dbReference>
<evidence type="ECO:0000256" key="12">
    <source>
        <dbReference type="PROSITE-ProRule" id="PRU00110"/>
    </source>
</evidence>
<dbReference type="CDD" id="cd16922">
    <property type="entry name" value="HATPase_EvgS-ArcB-TorS-like"/>
    <property type="match status" value="1"/>
</dbReference>
<dbReference type="EMBL" id="JAGSOY010000013">
    <property type="protein sequence ID" value="MBU2710973.1"/>
    <property type="molecule type" value="Genomic_DNA"/>
</dbReference>
<dbReference type="SUPFAM" id="SSF47226">
    <property type="entry name" value="Histidine-containing phosphotransfer domain, HPT domain"/>
    <property type="match status" value="1"/>
</dbReference>
<dbReference type="SMART" id="SM00448">
    <property type="entry name" value="REC"/>
    <property type="match status" value="2"/>
</dbReference>
<dbReference type="PROSITE" id="PS50110">
    <property type="entry name" value="RESPONSE_REGULATORY"/>
    <property type="match status" value="2"/>
</dbReference>
<evidence type="ECO:0000256" key="9">
    <source>
        <dbReference type="ARBA" id="ARBA00022989"/>
    </source>
</evidence>
<organism evidence="18 19">
    <name type="scientific">Zooshikella harenae</name>
    <dbReference type="NCBI Taxonomy" id="2827238"/>
    <lineage>
        <taxon>Bacteria</taxon>
        <taxon>Pseudomonadati</taxon>
        <taxon>Pseudomonadota</taxon>
        <taxon>Gammaproteobacteria</taxon>
        <taxon>Oceanospirillales</taxon>
        <taxon>Zooshikellaceae</taxon>
        <taxon>Zooshikella</taxon>
    </lineage>
</organism>
<evidence type="ECO:0000259" key="17">
    <source>
        <dbReference type="PROSITE" id="PS50894"/>
    </source>
</evidence>
<dbReference type="Pfam" id="PF01627">
    <property type="entry name" value="Hpt"/>
    <property type="match status" value="1"/>
</dbReference>
<evidence type="ECO:0000256" key="11">
    <source>
        <dbReference type="ARBA" id="ARBA00023136"/>
    </source>
</evidence>
<dbReference type="PRINTS" id="PR00344">
    <property type="entry name" value="BCTRLSENSOR"/>
</dbReference>